<sequence length="186" mass="20838">MANDPASCIRRTDSTRQKCLACVQGKQTKGAQSKRDTGANSPIDAIGGVICSDFEGPMTPRDRLGNWYMVNFIDHRSSYCRIFLAKSKDAAASKFKLFMANFEREFNCKFHVLRTDGCGEYKTPDIFCSSKGVLRQVSEAKNQASNGKTERVHRTVMNMVRSMIFASNLLLSFWGDAAEYASYILN</sequence>
<name>A0AAV1T963_9STRA</name>
<organism evidence="2 3">
    <name type="scientific">Peronospora matthiolae</name>
    <dbReference type="NCBI Taxonomy" id="2874970"/>
    <lineage>
        <taxon>Eukaryota</taxon>
        <taxon>Sar</taxon>
        <taxon>Stramenopiles</taxon>
        <taxon>Oomycota</taxon>
        <taxon>Peronosporomycetes</taxon>
        <taxon>Peronosporales</taxon>
        <taxon>Peronosporaceae</taxon>
        <taxon>Peronospora</taxon>
    </lineage>
</organism>
<dbReference type="GO" id="GO:0015074">
    <property type="term" value="P:DNA integration"/>
    <property type="evidence" value="ECO:0007669"/>
    <property type="project" value="InterPro"/>
</dbReference>
<dbReference type="AlphaFoldDB" id="A0AAV1T963"/>
<comment type="caution">
    <text evidence="2">The sequence shown here is derived from an EMBL/GenBank/DDBJ whole genome shotgun (WGS) entry which is preliminary data.</text>
</comment>
<dbReference type="EMBL" id="CAKLBY020000035">
    <property type="protein sequence ID" value="CAK7908574.1"/>
    <property type="molecule type" value="Genomic_DNA"/>
</dbReference>
<dbReference type="InterPro" id="IPR036397">
    <property type="entry name" value="RNaseH_sf"/>
</dbReference>
<dbReference type="InterPro" id="IPR039537">
    <property type="entry name" value="Retrotran_Ty1/copia-like"/>
</dbReference>
<dbReference type="SUPFAM" id="SSF53098">
    <property type="entry name" value="Ribonuclease H-like"/>
    <property type="match status" value="1"/>
</dbReference>
<dbReference type="PROSITE" id="PS50994">
    <property type="entry name" value="INTEGRASE"/>
    <property type="match status" value="1"/>
</dbReference>
<evidence type="ECO:0000259" key="1">
    <source>
        <dbReference type="PROSITE" id="PS50994"/>
    </source>
</evidence>
<dbReference type="PANTHER" id="PTHR42648:SF28">
    <property type="entry name" value="TRANSPOSON-ENCODED PROTEIN WITH RIBONUCLEASE H-LIKE AND RETROVIRUS ZINC FINGER-LIKE DOMAINS"/>
    <property type="match status" value="1"/>
</dbReference>
<dbReference type="InterPro" id="IPR001584">
    <property type="entry name" value="Integrase_cat-core"/>
</dbReference>
<evidence type="ECO:0000313" key="2">
    <source>
        <dbReference type="EMBL" id="CAK7908574.1"/>
    </source>
</evidence>
<protein>
    <recommendedName>
        <fullName evidence="1">Integrase catalytic domain-containing protein</fullName>
    </recommendedName>
</protein>
<dbReference type="InterPro" id="IPR012337">
    <property type="entry name" value="RNaseH-like_sf"/>
</dbReference>
<proteinExistence type="predicted"/>
<accession>A0AAV1T963</accession>
<dbReference type="Gene3D" id="3.30.420.10">
    <property type="entry name" value="Ribonuclease H-like superfamily/Ribonuclease H"/>
    <property type="match status" value="1"/>
</dbReference>
<dbReference type="PANTHER" id="PTHR42648">
    <property type="entry name" value="TRANSPOSASE, PUTATIVE-RELATED"/>
    <property type="match status" value="1"/>
</dbReference>
<feature type="domain" description="Integrase catalytic" evidence="1">
    <location>
        <begin position="38"/>
        <end position="186"/>
    </location>
</feature>
<gene>
    <name evidence="2" type="ORF">PM001_LOCUS3755</name>
</gene>
<evidence type="ECO:0000313" key="3">
    <source>
        <dbReference type="Proteomes" id="UP001162060"/>
    </source>
</evidence>
<dbReference type="Proteomes" id="UP001162060">
    <property type="component" value="Unassembled WGS sequence"/>
</dbReference>
<dbReference type="GO" id="GO:0003676">
    <property type="term" value="F:nucleic acid binding"/>
    <property type="evidence" value="ECO:0007669"/>
    <property type="project" value="InterPro"/>
</dbReference>
<reference evidence="2" key="1">
    <citation type="submission" date="2024-01" db="EMBL/GenBank/DDBJ databases">
        <authorList>
            <person name="Webb A."/>
        </authorList>
    </citation>
    <scope>NUCLEOTIDE SEQUENCE</scope>
    <source>
        <strain evidence="2">Pm1</strain>
    </source>
</reference>